<evidence type="ECO:0000313" key="2">
    <source>
        <dbReference type="Proteomes" id="UP000317036"/>
    </source>
</evidence>
<proteinExistence type="predicted"/>
<dbReference type="Proteomes" id="UP000317036">
    <property type="component" value="Unassembled WGS sequence"/>
</dbReference>
<dbReference type="RefSeq" id="WP_144846524.1">
    <property type="nucleotide sequence ID" value="NZ_VNJI01000011.1"/>
</dbReference>
<sequence>MLKLNEFILLKAVFNEELHNAVLTKDQTKISEIVNTRYQYELNIELEPIDVNRLYSEHKKQLKNDNFDWAK</sequence>
<keyword evidence="2" id="KW-1185">Reference proteome</keyword>
<accession>A0A559KCV7</accession>
<name>A0A559KCV7_9BACL</name>
<comment type="caution">
    <text evidence="1">The sequence shown here is derived from an EMBL/GenBank/DDBJ whole genome shotgun (WGS) entry which is preliminary data.</text>
</comment>
<gene>
    <name evidence="1" type="ORF">FPZ49_11195</name>
</gene>
<dbReference type="AlphaFoldDB" id="A0A559KCV7"/>
<organism evidence="1 2">
    <name type="scientific">Paenibacillus cremeus</name>
    <dbReference type="NCBI Taxonomy" id="2163881"/>
    <lineage>
        <taxon>Bacteria</taxon>
        <taxon>Bacillati</taxon>
        <taxon>Bacillota</taxon>
        <taxon>Bacilli</taxon>
        <taxon>Bacillales</taxon>
        <taxon>Paenibacillaceae</taxon>
        <taxon>Paenibacillus</taxon>
    </lineage>
</organism>
<evidence type="ECO:0000313" key="1">
    <source>
        <dbReference type="EMBL" id="TVY09929.1"/>
    </source>
</evidence>
<dbReference type="EMBL" id="VNJI01000011">
    <property type="protein sequence ID" value="TVY09929.1"/>
    <property type="molecule type" value="Genomic_DNA"/>
</dbReference>
<protein>
    <submittedName>
        <fullName evidence="1">Uncharacterized protein</fullName>
    </submittedName>
</protein>
<reference evidence="1 2" key="1">
    <citation type="submission" date="2019-07" db="EMBL/GenBank/DDBJ databases">
        <authorList>
            <person name="Kim J."/>
        </authorList>
    </citation>
    <scope>NUCLEOTIDE SEQUENCE [LARGE SCALE GENOMIC DNA]</scope>
    <source>
        <strain evidence="1 2">JC52</strain>
    </source>
</reference>
<dbReference type="OrthoDB" id="2672535at2"/>